<dbReference type="EMBL" id="JACHMH010000001">
    <property type="protein sequence ID" value="MBB4675696.1"/>
    <property type="molecule type" value="Genomic_DNA"/>
</dbReference>
<dbReference type="InterPro" id="IPR036894">
    <property type="entry name" value="YbaB-like_sf"/>
</dbReference>
<dbReference type="AlphaFoldDB" id="A0A7W7FR82"/>
<protein>
    <submittedName>
        <fullName evidence="2">DNA-binding protein YbaB</fullName>
    </submittedName>
</protein>
<dbReference type="Proteomes" id="UP000533598">
    <property type="component" value="Unassembled WGS sequence"/>
</dbReference>
<dbReference type="Pfam" id="PF02575">
    <property type="entry name" value="YbaB_DNA_bd"/>
    <property type="match status" value="1"/>
</dbReference>
<dbReference type="SUPFAM" id="SSF82607">
    <property type="entry name" value="YbaB-like"/>
    <property type="match status" value="1"/>
</dbReference>
<gene>
    <name evidence="2" type="ORF">HNR67_001814</name>
</gene>
<sequence>MHEDYVEADNARAAARIAETDQRVTERLARSGPVLGRARSGDGAVSVTVVPGGEIQEVLIDPRALQLGSAQLAAEVLKQAQRATRDAAGRLHRTLHGVLDTRAAEGLTALGMAPQPVPDDDDEDGGSFLRRAR</sequence>
<dbReference type="Gene3D" id="3.30.1310.10">
    <property type="entry name" value="Nucleoid-associated protein YbaB-like domain"/>
    <property type="match status" value="1"/>
</dbReference>
<feature type="region of interest" description="Disordered" evidence="1">
    <location>
        <begin position="109"/>
        <end position="133"/>
    </location>
</feature>
<reference evidence="2 3" key="1">
    <citation type="submission" date="2020-08" db="EMBL/GenBank/DDBJ databases">
        <title>Sequencing the genomes of 1000 actinobacteria strains.</title>
        <authorList>
            <person name="Klenk H.-P."/>
        </authorList>
    </citation>
    <scope>NUCLEOTIDE SEQUENCE [LARGE SCALE GENOMIC DNA]</scope>
    <source>
        <strain evidence="2 3">DSM 44230</strain>
    </source>
</reference>
<keyword evidence="3" id="KW-1185">Reference proteome</keyword>
<dbReference type="GO" id="GO:0003677">
    <property type="term" value="F:DNA binding"/>
    <property type="evidence" value="ECO:0007669"/>
    <property type="project" value="UniProtKB-KW"/>
</dbReference>
<evidence type="ECO:0000313" key="2">
    <source>
        <dbReference type="EMBL" id="MBB4675696.1"/>
    </source>
</evidence>
<comment type="caution">
    <text evidence="2">The sequence shown here is derived from an EMBL/GenBank/DDBJ whole genome shotgun (WGS) entry which is preliminary data.</text>
</comment>
<accession>A0A7W7FR82</accession>
<dbReference type="InterPro" id="IPR004401">
    <property type="entry name" value="YbaB/EbfC"/>
</dbReference>
<proteinExistence type="predicted"/>
<dbReference type="RefSeq" id="WP_185001633.1">
    <property type="nucleotide sequence ID" value="NZ_BAAAUI010000064.1"/>
</dbReference>
<organism evidence="2 3">
    <name type="scientific">Crossiella cryophila</name>
    <dbReference type="NCBI Taxonomy" id="43355"/>
    <lineage>
        <taxon>Bacteria</taxon>
        <taxon>Bacillati</taxon>
        <taxon>Actinomycetota</taxon>
        <taxon>Actinomycetes</taxon>
        <taxon>Pseudonocardiales</taxon>
        <taxon>Pseudonocardiaceae</taxon>
        <taxon>Crossiella</taxon>
    </lineage>
</organism>
<name>A0A7W7FR82_9PSEU</name>
<evidence type="ECO:0000256" key="1">
    <source>
        <dbReference type="SAM" id="MobiDB-lite"/>
    </source>
</evidence>
<evidence type="ECO:0000313" key="3">
    <source>
        <dbReference type="Proteomes" id="UP000533598"/>
    </source>
</evidence>
<keyword evidence="2" id="KW-0238">DNA-binding</keyword>